<proteinExistence type="predicted"/>
<comment type="caution">
    <text evidence="1">The sequence shown here is derived from an EMBL/GenBank/DDBJ whole genome shotgun (WGS) entry which is preliminary data.</text>
</comment>
<name>A0A419DBE1_9BACT</name>
<evidence type="ECO:0000313" key="1">
    <source>
        <dbReference type="EMBL" id="RJO60390.1"/>
    </source>
</evidence>
<evidence type="ECO:0000313" key="2">
    <source>
        <dbReference type="Proteomes" id="UP000285655"/>
    </source>
</evidence>
<dbReference type="EMBL" id="QZJW01000046">
    <property type="protein sequence ID" value="RJO60390.1"/>
    <property type="molecule type" value="Genomic_DNA"/>
</dbReference>
<organism evidence="1 2">
    <name type="scientific">candidate division WS5 bacterium</name>
    <dbReference type="NCBI Taxonomy" id="2093353"/>
    <lineage>
        <taxon>Bacteria</taxon>
        <taxon>candidate division WS5</taxon>
    </lineage>
</organism>
<sequence length="782" mass="76646">MATINNKPYSSPRNINLKDGILRFAATQSSNPLDSSSNGLYVNSSNQLIFSAQGAATVLGTTGGAGNVPSWDAIFQGDQTMQLGGLATFTIDRNSGNNNVLTITNTGAGSGHLIQITNAGTGKDIRGDSGTWDVSKAGDATFNTITLSGDAGSNSFSMTAGDVVLSDGSVAITDADNAATFSVTNNTATSASVVVIAGSGIFTGSTTTSFMTVTASGLTTGTVLYMPAAALTTGKVIDVVGNAVTSGILVNISSSAAGTQLTGAGRLLKVDHTGAATGTGIIAEIASAAADETDIFKITASAGLTGGALVVSASSLATGAAIEAADLDSLTSGIGLHIASAATAIAGAGRLVYVNHTGTTSTSGILVEIASAAADETVAFKLTASAALTGVVADFSAVALQSGKVIDISDLDAITTGKAIHVDATGVTQTSGILVHLDSAGTAITGAGRIFLSDHTGTTSTSGIMNEFKSAATDETVIVKITASAALALGVALQVSGASITTGDAIDASDLNALTTGIGLHIASSATAITGAGRLVYVNHTGATSTSGILNEFASAANDETVIVKITASDVLAAGVALQVSGASITTGDAIDVSNLNGLTTGKGLDLASTSAAWTSGNLISAALTSSSATLATPTGAIAALSYSITGTATSGTVSPTNSVLTISGTMVQNGAGGTLAPSGALLSVVGVSTQTAGTLTDTRTAIQITVPSGMTGAPIRITQSNLTSTNYRKLMTESATGISVWMGNGTTANGNLSGTAGDILINGGSNKPEYCTGTTNWTALV</sequence>
<gene>
    <name evidence="1" type="ORF">C4544_05185</name>
</gene>
<dbReference type="AlphaFoldDB" id="A0A419DBE1"/>
<accession>A0A419DBE1</accession>
<protein>
    <submittedName>
        <fullName evidence="1">Uncharacterized protein</fullName>
    </submittedName>
</protein>
<reference evidence="1 2" key="1">
    <citation type="journal article" date="2017" name="ISME J.">
        <title>Energy and carbon metabolisms in a deep terrestrial subsurface fluid microbial community.</title>
        <authorList>
            <person name="Momper L."/>
            <person name="Jungbluth S.P."/>
            <person name="Lee M.D."/>
            <person name="Amend J.P."/>
        </authorList>
    </citation>
    <scope>NUCLEOTIDE SEQUENCE [LARGE SCALE GENOMIC DNA]</scope>
    <source>
        <strain evidence="1">SURF_29</strain>
    </source>
</reference>
<dbReference type="Proteomes" id="UP000285655">
    <property type="component" value="Unassembled WGS sequence"/>
</dbReference>